<comment type="caution">
    <text evidence="2">The sequence shown here is derived from an EMBL/GenBank/DDBJ whole genome shotgun (WGS) entry which is preliminary data.</text>
</comment>
<dbReference type="Pfam" id="PF26639">
    <property type="entry name" value="Het-6_barrel"/>
    <property type="match status" value="1"/>
</dbReference>
<dbReference type="PANTHER" id="PTHR24148:SF64">
    <property type="entry name" value="HETEROKARYON INCOMPATIBILITY DOMAIN-CONTAINING PROTEIN"/>
    <property type="match status" value="1"/>
</dbReference>
<protein>
    <submittedName>
        <fullName evidence="2">Heterokaryon incompatibility protein (HET) domain-containing protein</fullName>
    </submittedName>
</protein>
<reference evidence="2 3" key="1">
    <citation type="journal article" date="2016" name="PLoS Pathog.">
        <title>Biosynthesis of antibiotic leucinostatins in bio-control fungus Purpureocillium lilacinum and their inhibition on phytophthora revealed by genome mining.</title>
        <authorList>
            <person name="Wang G."/>
            <person name="Liu Z."/>
            <person name="Lin R."/>
            <person name="Li E."/>
            <person name="Mao Z."/>
            <person name="Ling J."/>
            <person name="Yang Y."/>
            <person name="Yin W.B."/>
            <person name="Xie B."/>
        </authorList>
    </citation>
    <scope>NUCLEOTIDE SEQUENCE [LARGE SCALE GENOMIC DNA]</scope>
    <source>
        <strain evidence="2">170</strain>
    </source>
</reference>
<feature type="domain" description="Heterokaryon incompatibility" evidence="1">
    <location>
        <begin position="42"/>
        <end position="228"/>
    </location>
</feature>
<dbReference type="Proteomes" id="UP000078397">
    <property type="component" value="Unassembled WGS sequence"/>
</dbReference>
<sequence length="676" mass="76033">MLTYKKLDTSKDQIRLIRFLRNGNTPLEFSLETVSKDDKIEYYCLSYTWGDSTTTWPIIVDDARVSVTENLGMALQRINDEECVHLLWVDALCINQQDNIEKRQQLPLMGGIYSNALAVFAWIGAETASSGDVIEEIVRVGDIFVMDLLRGILSPASEVEVAMAAPMLKSHSFLVRTLLPLAGGIVGRWVPRPFEKIGWTSPDKLPTVEAFTEFFSRPYWKRTWVVQELATAREVYMLCGCKREPLWTLLAWVYHMVLIAALGVTEEMGIFEWLLSVATSGLKALEFLRAISVHDPRKGLEILDLIQECGQMEVSVPQDRVFALLGLVTDDAKVGVEVDYSVPLQVHLERVTKNFFLRRGIKLGWLNTSRHPWASGSPTWVALPSTNVGNDFSRMKALFYRKETGRSLTQSESTASSFQAHGNTLPTVSRAAFPAPGVFRAACYSIGEFARSEPLLRFRDGAEIKRAVRQVLGAASLMDVSPFLGAAFMLKNLNSFVNSANLVTNSAWVANDQHDYPLWWLLIRHAKPCPDDPGSTLQTAMWQTGFQKLQKYLDDRVEGGIIPKTGPTDDMTWQQLAELSQEESLYARCATWSFFVYDNISMSVFRTSNGYLGIYKGVMETGDRLIILPGVNLPHVVRPIGPDRYTILAEAYVLGIMHGEFFDTIPTPEPTWMEFH</sequence>
<dbReference type="RefSeq" id="XP_018139170.1">
    <property type="nucleotide sequence ID" value="XM_018287860.1"/>
</dbReference>
<evidence type="ECO:0000313" key="3">
    <source>
        <dbReference type="Proteomes" id="UP000078397"/>
    </source>
</evidence>
<dbReference type="KEGG" id="pchm:VFPPC_09299"/>
<dbReference type="AlphaFoldDB" id="A0A179F7R9"/>
<dbReference type="InterPro" id="IPR052895">
    <property type="entry name" value="HetReg/Transcr_Mod"/>
</dbReference>
<name>A0A179F7R9_METCM</name>
<organism evidence="2 3">
    <name type="scientific">Pochonia chlamydosporia 170</name>
    <dbReference type="NCBI Taxonomy" id="1380566"/>
    <lineage>
        <taxon>Eukaryota</taxon>
        <taxon>Fungi</taxon>
        <taxon>Dikarya</taxon>
        <taxon>Ascomycota</taxon>
        <taxon>Pezizomycotina</taxon>
        <taxon>Sordariomycetes</taxon>
        <taxon>Hypocreomycetidae</taxon>
        <taxon>Hypocreales</taxon>
        <taxon>Clavicipitaceae</taxon>
        <taxon>Pochonia</taxon>
    </lineage>
</organism>
<keyword evidence="3" id="KW-1185">Reference proteome</keyword>
<evidence type="ECO:0000259" key="1">
    <source>
        <dbReference type="Pfam" id="PF06985"/>
    </source>
</evidence>
<proteinExistence type="predicted"/>
<dbReference type="PANTHER" id="PTHR24148">
    <property type="entry name" value="ANKYRIN REPEAT DOMAIN-CONTAINING PROTEIN 39 HOMOLOG-RELATED"/>
    <property type="match status" value="1"/>
</dbReference>
<dbReference type="OrthoDB" id="2157530at2759"/>
<dbReference type="EMBL" id="LSBJ02000007">
    <property type="protein sequence ID" value="OAQ61466.1"/>
    <property type="molecule type" value="Genomic_DNA"/>
</dbReference>
<dbReference type="InterPro" id="IPR010730">
    <property type="entry name" value="HET"/>
</dbReference>
<dbReference type="Pfam" id="PF06985">
    <property type="entry name" value="HET"/>
    <property type="match status" value="1"/>
</dbReference>
<evidence type="ECO:0000313" key="2">
    <source>
        <dbReference type="EMBL" id="OAQ61466.1"/>
    </source>
</evidence>
<accession>A0A179F7R9</accession>
<dbReference type="GeneID" id="28851854"/>
<gene>
    <name evidence="2" type="ORF">VFPPC_09299</name>
</gene>